<keyword evidence="7 11" id="KW-0675">Receptor</keyword>
<dbReference type="CDD" id="cd00637">
    <property type="entry name" value="7tm_classA_rhodopsin-like"/>
    <property type="match status" value="1"/>
</dbReference>
<dbReference type="SUPFAM" id="SSF81321">
    <property type="entry name" value="Family A G protein-coupled receptor-like"/>
    <property type="match status" value="1"/>
</dbReference>
<feature type="transmembrane region" description="Helical" evidence="9">
    <location>
        <begin position="20"/>
        <end position="48"/>
    </location>
</feature>
<dbReference type="Proteomes" id="UP001249851">
    <property type="component" value="Unassembled WGS sequence"/>
</dbReference>
<evidence type="ECO:0000256" key="4">
    <source>
        <dbReference type="ARBA" id="ARBA00022989"/>
    </source>
</evidence>
<dbReference type="AlphaFoldDB" id="A0AAD9QIS2"/>
<evidence type="ECO:0000313" key="11">
    <source>
        <dbReference type="EMBL" id="KAK2562050.1"/>
    </source>
</evidence>
<keyword evidence="4 9" id="KW-1133">Transmembrane helix</keyword>
<feature type="transmembrane region" description="Helical" evidence="9">
    <location>
        <begin position="238"/>
        <end position="263"/>
    </location>
</feature>
<dbReference type="EMBL" id="JARQWQ010000030">
    <property type="protein sequence ID" value="KAK2562050.1"/>
    <property type="molecule type" value="Genomic_DNA"/>
</dbReference>
<dbReference type="PROSITE" id="PS50262">
    <property type="entry name" value="G_PROTEIN_RECEP_F1_2"/>
    <property type="match status" value="1"/>
</dbReference>
<keyword evidence="3 9" id="KW-0812">Transmembrane</keyword>
<dbReference type="PANTHER" id="PTHR22752">
    <property type="entry name" value="G PROTEIN-COUPLED RECEPTOR"/>
    <property type="match status" value="1"/>
</dbReference>
<feature type="transmembrane region" description="Helical" evidence="9">
    <location>
        <begin position="181"/>
        <end position="204"/>
    </location>
</feature>
<keyword evidence="8" id="KW-0807">Transducer</keyword>
<dbReference type="InterPro" id="IPR017452">
    <property type="entry name" value="GPCR_Rhodpsn_7TM"/>
</dbReference>
<evidence type="ECO:0000313" key="12">
    <source>
        <dbReference type="Proteomes" id="UP001249851"/>
    </source>
</evidence>
<dbReference type="GO" id="GO:0004930">
    <property type="term" value="F:G protein-coupled receptor activity"/>
    <property type="evidence" value="ECO:0007669"/>
    <property type="project" value="UniProtKB-KW"/>
</dbReference>
<sequence>MSVDSSEWKAMKDLQERPNYLVFIETSVLGVIFVVSMTGNIFSCFIMYINPRLRTWHNLLLLNLIFVDLLASFLCVTPVFAVLLRGNWFGGLALCSFVAYTSCLLLTVSIITLAAISISRYFLITNVLRYMNIFKKRNVAWMLLGIWGLAAISAFPPLIGWGRFIFLPGNAMCFVYFGSSLSYAAIFTLLVIGPPVLVIIIIFAKVRYVIKMKTRTKPSSISAARGIASEDIYSARTLLSVVFMVLLCWSPVFLIFLLAAVGIEMPRQVALLATYSVFFPLALKPLIYFYTKKQFRSGFCSLARKLAPFGKRKRRKRVSNKSNEQKNRALADLNSQAFELEKASKI</sequence>
<feature type="transmembrane region" description="Helical" evidence="9">
    <location>
        <begin position="60"/>
        <end position="83"/>
    </location>
</feature>
<evidence type="ECO:0000259" key="10">
    <source>
        <dbReference type="PROSITE" id="PS50262"/>
    </source>
</evidence>
<gene>
    <name evidence="11" type="ORF">P5673_014789</name>
</gene>
<feature type="domain" description="G-protein coupled receptors family 1 profile" evidence="10">
    <location>
        <begin position="39"/>
        <end position="288"/>
    </location>
</feature>
<evidence type="ECO:0000256" key="2">
    <source>
        <dbReference type="ARBA" id="ARBA00022475"/>
    </source>
</evidence>
<dbReference type="PRINTS" id="PR00237">
    <property type="entry name" value="GPCRRHODOPSN"/>
</dbReference>
<organism evidence="11 12">
    <name type="scientific">Acropora cervicornis</name>
    <name type="common">Staghorn coral</name>
    <dbReference type="NCBI Taxonomy" id="6130"/>
    <lineage>
        <taxon>Eukaryota</taxon>
        <taxon>Metazoa</taxon>
        <taxon>Cnidaria</taxon>
        <taxon>Anthozoa</taxon>
        <taxon>Hexacorallia</taxon>
        <taxon>Scleractinia</taxon>
        <taxon>Astrocoeniina</taxon>
        <taxon>Acroporidae</taxon>
        <taxon>Acropora</taxon>
    </lineage>
</organism>
<reference evidence="11" key="1">
    <citation type="journal article" date="2023" name="G3 (Bethesda)">
        <title>Whole genome assembly and annotation of the endangered Caribbean coral Acropora cervicornis.</title>
        <authorList>
            <person name="Selwyn J.D."/>
            <person name="Vollmer S.V."/>
        </authorList>
    </citation>
    <scope>NUCLEOTIDE SEQUENCE</scope>
    <source>
        <strain evidence="11">K2</strain>
    </source>
</reference>
<keyword evidence="2" id="KW-1003">Cell membrane</keyword>
<comment type="caution">
    <text evidence="11">The sequence shown here is derived from an EMBL/GenBank/DDBJ whole genome shotgun (WGS) entry which is preliminary data.</text>
</comment>
<evidence type="ECO:0000256" key="1">
    <source>
        <dbReference type="ARBA" id="ARBA00004651"/>
    </source>
</evidence>
<feature type="transmembrane region" description="Helical" evidence="9">
    <location>
        <begin position="139"/>
        <end position="161"/>
    </location>
</feature>
<dbReference type="GO" id="GO:0005886">
    <property type="term" value="C:plasma membrane"/>
    <property type="evidence" value="ECO:0007669"/>
    <property type="project" value="UniProtKB-SubCell"/>
</dbReference>
<feature type="transmembrane region" description="Helical" evidence="9">
    <location>
        <begin position="89"/>
        <end position="118"/>
    </location>
</feature>
<evidence type="ECO:0000256" key="9">
    <source>
        <dbReference type="SAM" id="Phobius"/>
    </source>
</evidence>
<keyword evidence="6 9" id="KW-0472">Membrane</keyword>
<dbReference type="Pfam" id="PF00001">
    <property type="entry name" value="7tm_1"/>
    <property type="match status" value="1"/>
</dbReference>
<feature type="transmembrane region" description="Helical" evidence="9">
    <location>
        <begin position="269"/>
        <end position="290"/>
    </location>
</feature>
<name>A0AAD9QIS2_ACRCE</name>
<reference evidence="11" key="2">
    <citation type="journal article" date="2023" name="Science">
        <title>Genomic signatures of disease resistance in endangered staghorn corals.</title>
        <authorList>
            <person name="Vollmer S.V."/>
            <person name="Selwyn J.D."/>
            <person name="Despard B.A."/>
            <person name="Roesel C.L."/>
        </authorList>
    </citation>
    <scope>NUCLEOTIDE SEQUENCE</scope>
    <source>
        <strain evidence="11">K2</strain>
    </source>
</reference>
<dbReference type="Gene3D" id="1.20.1070.10">
    <property type="entry name" value="Rhodopsin 7-helix transmembrane proteins"/>
    <property type="match status" value="1"/>
</dbReference>
<accession>A0AAD9QIS2</accession>
<evidence type="ECO:0000256" key="8">
    <source>
        <dbReference type="ARBA" id="ARBA00023224"/>
    </source>
</evidence>
<protein>
    <submittedName>
        <fullName evidence="11">RYamide receptor</fullName>
    </submittedName>
</protein>
<comment type="subcellular location">
    <subcellularLocation>
        <location evidence="1">Cell membrane</location>
        <topology evidence="1">Multi-pass membrane protein</topology>
    </subcellularLocation>
</comment>
<keyword evidence="5" id="KW-0297">G-protein coupled receptor</keyword>
<proteinExistence type="predicted"/>
<keyword evidence="12" id="KW-1185">Reference proteome</keyword>
<evidence type="ECO:0000256" key="3">
    <source>
        <dbReference type="ARBA" id="ARBA00022692"/>
    </source>
</evidence>
<evidence type="ECO:0000256" key="7">
    <source>
        <dbReference type="ARBA" id="ARBA00023170"/>
    </source>
</evidence>
<dbReference type="InterPro" id="IPR000276">
    <property type="entry name" value="GPCR_Rhodpsn"/>
</dbReference>
<evidence type="ECO:0000256" key="5">
    <source>
        <dbReference type="ARBA" id="ARBA00023040"/>
    </source>
</evidence>
<evidence type="ECO:0000256" key="6">
    <source>
        <dbReference type="ARBA" id="ARBA00023136"/>
    </source>
</evidence>